<feature type="transmembrane region" description="Helical" evidence="1">
    <location>
        <begin position="54"/>
        <end position="74"/>
    </location>
</feature>
<keyword evidence="1" id="KW-0812">Transmembrane</keyword>
<proteinExistence type="predicted"/>
<sequence>MPEAVTGPGAAATAAPAPLLARLRGPLLTGAAAAAGTALLVLRTPHEAGTYGFCPLLLFAGVACPLCGGLRGTYELARLDLAGAWAMNPLWVLLAPLVVALWAVWTYRRARGLPGPYLPRWTAWATLATLVAFGVLRNLPPLVPYLTPWL</sequence>
<evidence type="ECO:0000313" key="2">
    <source>
        <dbReference type="EMBL" id="GAA1858620.1"/>
    </source>
</evidence>
<keyword evidence="3" id="KW-1185">Reference proteome</keyword>
<dbReference type="EMBL" id="BAAANL010000002">
    <property type="protein sequence ID" value="GAA1858620.1"/>
    <property type="molecule type" value="Genomic_DNA"/>
</dbReference>
<name>A0ABN2NAM3_9MICO</name>
<feature type="transmembrane region" description="Helical" evidence="1">
    <location>
        <begin position="117"/>
        <end position="136"/>
    </location>
</feature>
<dbReference type="Pfam" id="PF10825">
    <property type="entry name" value="DUF2752"/>
    <property type="match status" value="1"/>
</dbReference>
<comment type="caution">
    <text evidence="2">The sequence shown here is derived from an EMBL/GenBank/DDBJ whole genome shotgun (WGS) entry which is preliminary data.</text>
</comment>
<evidence type="ECO:0000256" key="1">
    <source>
        <dbReference type="SAM" id="Phobius"/>
    </source>
</evidence>
<dbReference type="InterPro" id="IPR021215">
    <property type="entry name" value="DUF2752"/>
</dbReference>
<dbReference type="Proteomes" id="UP001501094">
    <property type="component" value="Unassembled WGS sequence"/>
</dbReference>
<organism evidence="2 3">
    <name type="scientific">Myceligenerans crystallogenes</name>
    <dbReference type="NCBI Taxonomy" id="316335"/>
    <lineage>
        <taxon>Bacteria</taxon>
        <taxon>Bacillati</taxon>
        <taxon>Actinomycetota</taxon>
        <taxon>Actinomycetes</taxon>
        <taxon>Micrococcales</taxon>
        <taxon>Promicromonosporaceae</taxon>
        <taxon>Myceligenerans</taxon>
    </lineage>
</organism>
<evidence type="ECO:0008006" key="4">
    <source>
        <dbReference type="Google" id="ProtNLM"/>
    </source>
</evidence>
<protein>
    <recommendedName>
        <fullName evidence="4">DUF2752 domain-containing protein</fullName>
    </recommendedName>
</protein>
<keyword evidence="1" id="KW-0472">Membrane</keyword>
<feature type="transmembrane region" description="Helical" evidence="1">
    <location>
        <begin position="86"/>
        <end position="105"/>
    </location>
</feature>
<evidence type="ECO:0000313" key="3">
    <source>
        <dbReference type="Proteomes" id="UP001501094"/>
    </source>
</evidence>
<keyword evidence="1" id="KW-1133">Transmembrane helix</keyword>
<accession>A0ABN2NAM3</accession>
<dbReference type="RefSeq" id="WP_344101193.1">
    <property type="nucleotide sequence ID" value="NZ_BAAANL010000002.1"/>
</dbReference>
<reference evidence="2 3" key="1">
    <citation type="journal article" date="2019" name="Int. J. Syst. Evol. Microbiol.">
        <title>The Global Catalogue of Microorganisms (GCM) 10K type strain sequencing project: providing services to taxonomists for standard genome sequencing and annotation.</title>
        <authorList>
            <consortium name="The Broad Institute Genomics Platform"/>
            <consortium name="The Broad Institute Genome Sequencing Center for Infectious Disease"/>
            <person name="Wu L."/>
            <person name="Ma J."/>
        </authorList>
    </citation>
    <scope>NUCLEOTIDE SEQUENCE [LARGE SCALE GENOMIC DNA]</scope>
    <source>
        <strain evidence="2 3">JCM 14326</strain>
    </source>
</reference>
<gene>
    <name evidence="2" type="ORF">GCM10009751_15160</name>
</gene>
<feature type="transmembrane region" description="Helical" evidence="1">
    <location>
        <begin position="23"/>
        <end position="42"/>
    </location>
</feature>